<keyword evidence="2" id="KW-1185">Reference proteome</keyword>
<dbReference type="Proteomes" id="UP001194746">
    <property type="component" value="Unassembled WGS sequence"/>
</dbReference>
<protein>
    <submittedName>
        <fullName evidence="1">COP9 signalosome complex subunit 3</fullName>
    </submittedName>
</protein>
<name>A0AAD4CAM3_ASPNN</name>
<accession>A0AAD4CAM3</accession>
<dbReference type="AlphaFoldDB" id="A0AAD4CAM3"/>
<evidence type="ECO:0000313" key="2">
    <source>
        <dbReference type="Proteomes" id="UP001194746"/>
    </source>
</evidence>
<evidence type="ECO:0000313" key="1">
    <source>
        <dbReference type="EMBL" id="KAF9882773.1"/>
    </source>
</evidence>
<organism evidence="1 2">
    <name type="scientific">Aspergillus nanangensis</name>
    <dbReference type="NCBI Taxonomy" id="2582783"/>
    <lineage>
        <taxon>Eukaryota</taxon>
        <taxon>Fungi</taxon>
        <taxon>Dikarya</taxon>
        <taxon>Ascomycota</taxon>
        <taxon>Pezizomycotina</taxon>
        <taxon>Eurotiomycetes</taxon>
        <taxon>Eurotiomycetidae</taxon>
        <taxon>Eurotiales</taxon>
        <taxon>Aspergillaceae</taxon>
        <taxon>Aspergillus</taxon>
        <taxon>Aspergillus subgen. Circumdati</taxon>
    </lineage>
</organism>
<comment type="caution">
    <text evidence="1">The sequence shown here is derived from an EMBL/GenBank/DDBJ whole genome shotgun (WGS) entry which is preliminary data.</text>
</comment>
<proteinExistence type="predicted"/>
<reference evidence="1" key="1">
    <citation type="journal article" date="2019" name="Beilstein J. Org. Chem.">
        <title>Nanangenines: drimane sesquiterpenoids as the dominant metabolite cohort of a novel Australian fungus, Aspergillus nanangensis.</title>
        <authorList>
            <person name="Lacey H.J."/>
            <person name="Gilchrist C.L.M."/>
            <person name="Crombie A."/>
            <person name="Kalaitzis J.A."/>
            <person name="Vuong D."/>
            <person name="Rutledge P.J."/>
            <person name="Turner P."/>
            <person name="Pitt J.I."/>
            <person name="Lacey E."/>
            <person name="Chooi Y.H."/>
            <person name="Piggott A.M."/>
        </authorList>
    </citation>
    <scope>NUCLEOTIDE SEQUENCE</scope>
    <source>
        <strain evidence="1">MST-FP2251</strain>
    </source>
</reference>
<sequence>MDDVGQNITAHIKSSGGNIENFVASLAMSRSLDAVLLHSDDGERATMLRFCSSALPPILKERQVQSRLLQGSESLKLVTYNVELGNYGLGLSDEHFIFPQQGQRWPDDGPRGGAIPVNEAAGALDVDEDIMGDIR</sequence>
<reference evidence="1" key="2">
    <citation type="submission" date="2020-02" db="EMBL/GenBank/DDBJ databases">
        <authorList>
            <person name="Gilchrist C.L.M."/>
            <person name="Chooi Y.-H."/>
        </authorList>
    </citation>
    <scope>NUCLEOTIDE SEQUENCE</scope>
    <source>
        <strain evidence="1">MST-FP2251</strain>
    </source>
</reference>
<dbReference type="EMBL" id="VCAU01000220">
    <property type="protein sequence ID" value="KAF9882773.1"/>
    <property type="molecule type" value="Genomic_DNA"/>
</dbReference>
<gene>
    <name evidence="1" type="primary">COPS3</name>
    <name evidence="1" type="ORF">FE257_005300</name>
</gene>